<dbReference type="PROSITE" id="PS51233">
    <property type="entry name" value="VWFD"/>
    <property type="match status" value="1"/>
</dbReference>
<organism evidence="4 5">
    <name type="scientific">Clarias magur</name>
    <name type="common">Asian catfish</name>
    <name type="synonym">Macropteronotus magur</name>
    <dbReference type="NCBI Taxonomy" id="1594786"/>
    <lineage>
        <taxon>Eukaryota</taxon>
        <taxon>Metazoa</taxon>
        <taxon>Chordata</taxon>
        <taxon>Craniata</taxon>
        <taxon>Vertebrata</taxon>
        <taxon>Euteleostomi</taxon>
        <taxon>Actinopterygii</taxon>
        <taxon>Neopterygii</taxon>
        <taxon>Teleostei</taxon>
        <taxon>Ostariophysi</taxon>
        <taxon>Siluriformes</taxon>
        <taxon>Clariidae</taxon>
        <taxon>Clarias</taxon>
    </lineage>
</organism>
<dbReference type="InterPro" id="IPR001846">
    <property type="entry name" value="VWF_type-D"/>
</dbReference>
<comment type="caution">
    <text evidence="4">The sequence shown here is derived from an EMBL/GenBank/DDBJ whole genome shotgun (WGS) entry which is preliminary data.</text>
</comment>
<dbReference type="OrthoDB" id="6236007at2759"/>
<gene>
    <name evidence="4" type="ORF">DAT39_001159</name>
</gene>
<feature type="domain" description="VWFD" evidence="3">
    <location>
        <begin position="25"/>
        <end position="111"/>
    </location>
</feature>
<keyword evidence="2" id="KW-0325">Glycoprotein</keyword>
<evidence type="ECO:0000256" key="1">
    <source>
        <dbReference type="ARBA" id="ARBA00023157"/>
    </source>
</evidence>
<keyword evidence="5" id="KW-1185">Reference proteome</keyword>
<name>A0A8J4UG96_CLAMG</name>
<dbReference type="InterPro" id="IPR050780">
    <property type="entry name" value="Mucin_vWF_Thrombospondin_sf"/>
</dbReference>
<accession>A0A8J4UG96</accession>
<feature type="non-terminal residue" evidence="4">
    <location>
        <position position="1"/>
    </location>
</feature>
<proteinExistence type="predicted"/>
<dbReference type="AlphaFoldDB" id="A0A8J4UG96"/>
<evidence type="ECO:0000256" key="2">
    <source>
        <dbReference type="ARBA" id="ARBA00023180"/>
    </source>
</evidence>
<evidence type="ECO:0000313" key="4">
    <source>
        <dbReference type="EMBL" id="KAF5909178.1"/>
    </source>
</evidence>
<evidence type="ECO:0000259" key="3">
    <source>
        <dbReference type="PROSITE" id="PS51233"/>
    </source>
</evidence>
<dbReference type="PANTHER" id="PTHR11339">
    <property type="entry name" value="EXTRACELLULAR MATRIX GLYCOPROTEIN RELATED"/>
    <property type="match status" value="1"/>
</dbReference>
<keyword evidence="1" id="KW-1015">Disulfide bond</keyword>
<reference evidence="4" key="1">
    <citation type="submission" date="2020-07" db="EMBL/GenBank/DDBJ databases">
        <title>Clarias magur genome sequencing, assembly and annotation.</title>
        <authorList>
            <person name="Kushwaha B."/>
            <person name="Kumar R."/>
            <person name="Das P."/>
            <person name="Joshi C.G."/>
            <person name="Kumar D."/>
            <person name="Nagpure N.S."/>
            <person name="Pandey M."/>
            <person name="Agarwal S."/>
            <person name="Srivastava S."/>
            <person name="Singh M."/>
            <person name="Sahoo L."/>
            <person name="Jayasankar P."/>
            <person name="Meher P.K."/>
            <person name="Koringa P.G."/>
            <person name="Iquebal M.A."/>
            <person name="Das S.P."/>
            <person name="Bit A."/>
            <person name="Patnaik S."/>
            <person name="Patel N."/>
            <person name="Shah T.M."/>
            <person name="Hinsu A."/>
            <person name="Jena J.K."/>
        </authorList>
    </citation>
    <scope>NUCLEOTIDE SEQUENCE</scope>
    <source>
        <strain evidence="4">CIFAMagur01</strain>
        <tissue evidence="4">Testis</tissue>
    </source>
</reference>
<dbReference type="EMBL" id="QNUK01000007">
    <property type="protein sequence ID" value="KAF5909178.1"/>
    <property type="molecule type" value="Genomic_DNA"/>
</dbReference>
<feature type="non-terminal residue" evidence="4">
    <location>
        <position position="111"/>
    </location>
</feature>
<dbReference type="PANTHER" id="PTHR11339:SF373">
    <property type="entry name" value="VWFD DOMAIN-CONTAINING PROTEIN"/>
    <property type="match status" value="1"/>
</dbReference>
<dbReference type="GO" id="GO:0005615">
    <property type="term" value="C:extracellular space"/>
    <property type="evidence" value="ECO:0007669"/>
    <property type="project" value="TreeGrafter"/>
</dbReference>
<dbReference type="Pfam" id="PF00094">
    <property type="entry name" value="VWD"/>
    <property type="match status" value="1"/>
</dbReference>
<dbReference type="GO" id="GO:0031012">
    <property type="term" value="C:extracellular matrix"/>
    <property type="evidence" value="ECO:0007669"/>
    <property type="project" value="TreeGrafter"/>
</dbReference>
<sequence length="111" mass="12383">AQCCPIGTTCSDVKGIQDSNKIPPGTCNIYGDTHYNTFDNGIYEFQGTCTYIVAQGCHLNATNLTPFSVVVENERWDEIQQTPNVTMAKVVVVEIDDMTIVLRRNQIHQVM</sequence>
<dbReference type="Proteomes" id="UP000727407">
    <property type="component" value="Unassembled WGS sequence"/>
</dbReference>
<evidence type="ECO:0000313" key="5">
    <source>
        <dbReference type="Proteomes" id="UP000727407"/>
    </source>
</evidence>
<protein>
    <submittedName>
        <fullName evidence="4">IgGFc-binding protein-like</fullName>
    </submittedName>
</protein>